<dbReference type="GO" id="GO:0005524">
    <property type="term" value="F:ATP binding"/>
    <property type="evidence" value="ECO:0007669"/>
    <property type="project" value="InterPro"/>
</dbReference>
<gene>
    <name evidence="4" type="ORF">EGW08_003506</name>
</gene>
<dbReference type="EMBL" id="RQTK01000075">
    <property type="protein sequence ID" value="RUS88691.1"/>
    <property type="molecule type" value="Genomic_DNA"/>
</dbReference>
<feature type="transmembrane region" description="Helical" evidence="2">
    <location>
        <begin position="68"/>
        <end position="92"/>
    </location>
</feature>
<dbReference type="InterPro" id="IPR020635">
    <property type="entry name" value="Tyr_kinase_cat_dom"/>
</dbReference>
<dbReference type="InterPro" id="IPR008266">
    <property type="entry name" value="Tyr_kinase_AS"/>
</dbReference>
<dbReference type="InterPro" id="IPR001245">
    <property type="entry name" value="Ser-Thr/Tyr_kinase_cat_dom"/>
</dbReference>
<proteinExistence type="predicted"/>
<comment type="caution">
    <text evidence="4">The sequence shown here is derived from an EMBL/GenBank/DDBJ whole genome shotgun (WGS) entry which is preliminary data.</text>
</comment>
<dbReference type="OrthoDB" id="4062651at2759"/>
<evidence type="ECO:0000256" key="2">
    <source>
        <dbReference type="SAM" id="Phobius"/>
    </source>
</evidence>
<dbReference type="AlphaFoldDB" id="A0A3S1BPY7"/>
<evidence type="ECO:0000259" key="3">
    <source>
        <dbReference type="PROSITE" id="PS50011"/>
    </source>
</evidence>
<dbReference type="Proteomes" id="UP000271974">
    <property type="component" value="Unassembled WGS sequence"/>
</dbReference>
<dbReference type="PROSITE" id="PS00109">
    <property type="entry name" value="PROTEIN_KINASE_TYR"/>
    <property type="match status" value="1"/>
</dbReference>
<evidence type="ECO:0000313" key="4">
    <source>
        <dbReference type="EMBL" id="RUS88691.1"/>
    </source>
</evidence>
<dbReference type="GO" id="GO:0004713">
    <property type="term" value="F:protein tyrosine kinase activity"/>
    <property type="evidence" value="ECO:0007669"/>
    <property type="project" value="InterPro"/>
</dbReference>
<organism evidence="4 5">
    <name type="scientific">Elysia chlorotica</name>
    <name type="common">Eastern emerald elysia</name>
    <name type="synonym">Sea slug</name>
    <dbReference type="NCBI Taxonomy" id="188477"/>
    <lineage>
        <taxon>Eukaryota</taxon>
        <taxon>Metazoa</taxon>
        <taxon>Spiralia</taxon>
        <taxon>Lophotrochozoa</taxon>
        <taxon>Mollusca</taxon>
        <taxon>Gastropoda</taxon>
        <taxon>Heterobranchia</taxon>
        <taxon>Euthyneura</taxon>
        <taxon>Panpulmonata</taxon>
        <taxon>Sacoglossa</taxon>
        <taxon>Placobranchoidea</taxon>
        <taxon>Plakobranchidae</taxon>
        <taxon>Elysia</taxon>
    </lineage>
</organism>
<dbReference type="PANTHER" id="PTHR44329">
    <property type="entry name" value="SERINE/THREONINE-PROTEIN KINASE TNNI3K-RELATED"/>
    <property type="match status" value="1"/>
</dbReference>
<protein>
    <recommendedName>
        <fullName evidence="3">Protein kinase domain-containing protein</fullName>
    </recommendedName>
</protein>
<dbReference type="SUPFAM" id="SSF56112">
    <property type="entry name" value="Protein kinase-like (PK-like)"/>
    <property type="match status" value="1"/>
</dbReference>
<dbReference type="PROSITE" id="PS50011">
    <property type="entry name" value="PROTEIN_KINASE_DOM"/>
    <property type="match status" value="1"/>
</dbReference>
<dbReference type="STRING" id="188477.A0A3S1BPY7"/>
<keyword evidence="2" id="KW-0472">Membrane</keyword>
<keyword evidence="2" id="KW-1133">Transmembrane helix</keyword>
<feature type="non-terminal residue" evidence="4">
    <location>
        <position position="1"/>
    </location>
</feature>
<dbReference type="InterPro" id="IPR000719">
    <property type="entry name" value="Prot_kinase_dom"/>
</dbReference>
<sequence length="505" mass="55828">PAVNTTIHLVCNKNLTETKNAIFRIVKDVHHTIVSAELHHMCCCPGMCYKPGLSPTSPNGRAVNEKEAMLILIICVVSLLALVICIACGCYCKRKHVQFYSKLPAIIPKVESSMPPVRFGGPSHRPVGGGPMLNGHTLSHISSISVDGGGGPGAELRDYEPSSVVTARRKKIPVLSDPTILAKDVEMGQRLGGSFFMDTHLGSYKEMTVTIKRLTLSIHDNQLTSRMVEIMKDEVWTLSRQRHKNIVCILGLCVDGRLPFLLTEFVIGDCLKDFLQRNRHCLIWPQRVRMCGQVADGMAFLHSMKPPIIHRDLRCGNIFLSDNDNTVKVADFGMTKLLQPLREQCDSDDCGCQRNLSACPPSIRWTAPELLHRPTSQEGASSCISSACDVYSFAMVMLEMMGRDPFDEVVSEAEVIEIVKKSGRPELPATLDVLPQYTDLMKTCWDQRPSFRPAFKQVAVKLKEMVGPARSHHKQVSQGKPGRQSRGLHSTTTLSDSTSLAMTGP</sequence>
<keyword evidence="5" id="KW-1185">Reference proteome</keyword>
<dbReference type="GO" id="GO:0004674">
    <property type="term" value="F:protein serine/threonine kinase activity"/>
    <property type="evidence" value="ECO:0007669"/>
    <property type="project" value="TreeGrafter"/>
</dbReference>
<dbReference type="InterPro" id="IPR011009">
    <property type="entry name" value="Kinase-like_dom_sf"/>
</dbReference>
<evidence type="ECO:0000256" key="1">
    <source>
        <dbReference type="SAM" id="MobiDB-lite"/>
    </source>
</evidence>
<dbReference type="Pfam" id="PF07714">
    <property type="entry name" value="PK_Tyr_Ser-Thr"/>
    <property type="match status" value="1"/>
</dbReference>
<reference evidence="4 5" key="1">
    <citation type="submission" date="2019-01" db="EMBL/GenBank/DDBJ databases">
        <title>A draft genome assembly of the solar-powered sea slug Elysia chlorotica.</title>
        <authorList>
            <person name="Cai H."/>
            <person name="Li Q."/>
            <person name="Fang X."/>
            <person name="Li J."/>
            <person name="Curtis N.E."/>
            <person name="Altenburger A."/>
            <person name="Shibata T."/>
            <person name="Feng M."/>
            <person name="Maeda T."/>
            <person name="Schwartz J.A."/>
            <person name="Shigenobu S."/>
            <person name="Lundholm N."/>
            <person name="Nishiyama T."/>
            <person name="Yang H."/>
            <person name="Hasebe M."/>
            <person name="Li S."/>
            <person name="Pierce S.K."/>
            <person name="Wang J."/>
        </authorList>
    </citation>
    <scope>NUCLEOTIDE SEQUENCE [LARGE SCALE GENOMIC DNA]</scope>
    <source>
        <strain evidence="4">EC2010</strain>
        <tissue evidence="4">Whole organism of an adult</tissue>
    </source>
</reference>
<feature type="region of interest" description="Disordered" evidence="1">
    <location>
        <begin position="466"/>
        <end position="505"/>
    </location>
</feature>
<feature type="compositionally biased region" description="Low complexity" evidence="1">
    <location>
        <begin position="490"/>
        <end position="505"/>
    </location>
</feature>
<dbReference type="Gene3D" id="1.10.510.10">
    <property type="entry name" value="Transferase(Phosphotransferase) domain 1"/>
    <property type="match status" value="1"/>
</dbReference>
<accession>A0A3S1BPY7</accession>
<dbReference type="SMART" id="SM00219">
    <property type="entry name" value="TyrKc"/>
    <property type="match status" value="1"/>
</dbReference>
<name>A0A3S1BPY7_ELYCH</name>
<evidence type="ECO:0000313" key="5">
    <source>
        <dbReference type="Proteomes" id="UP000271974"/>
    </source>
</evidence>
<dbReference type="PANTHER" id="PTHR44329:SF261">
    <property type="entry name" value="ZINC FINGER CONTAINING PROTEIN KINASE-RELATED"/>
    <property type="match status" value="1"/>
</dbReference>
<keyword evidence="2" id="KW-0812">Transmembrane</keyword>
<feature type="domain" description="Protein kinase" evidence="3">
    <location>
        <begin position="185"/>
        <end position="466"/>
    </location>
</feature>
<dbReference type="InterPro" id="IPR051681">
    <property type="entry name" value="Ser/Thr_Kinases-Pseudokinases"/>
</dbReference>